<proteinExistence type="predicted"/>
<dbReference type="GeneID" id="94583192"/>
<gene>
    <name evidence="1" type="ORF">YALI1_D02050g</name>
</gene>
<dbReference type="EMBL" id="CP017556">
    <property type="protein sequence ID" value="AOW03443.1"/>
    <property type="molecule type" value="Genomic_DNA"/>
</dbReference>
<protein>
    <submittedName>
        <fullName evidence="1">Uncharacterized protein</fullName>
    </submittedName>
</protein>
<sequence>MPPSKPKYPFPKPIAIISKHISEQLKDIQASGTKLQPHDQEFLTLLSTHLTTYLNKTHGGNSCECFKVATPPRHLDPDTTLCSCEDRCRSVCQVENSNLRHQLQLQHSIQAQALQDSVRAVQASINADMEHLNALIQAQQNLRVNSLPTP</sequence>
<evidence type="ECO:0000313" key="1">
    <source>
        <dbReference type="EMBL" id="AOW03443.1"/>
    </source>
</evidence>
<dbReference type="RefSeq" id="XP_068138670.1">
    <property type="nucleotide sequence ID" value="XM_068282569.1"/>
</dbReference>
<organism evidence="1 2">
    <name type="scientific">Yarrowia lipolytica</name>
    <name type="common">Candida lipolytica</name>
    <dbReference type="NCBI Taxonomy" id="4952"/>
    <lineage>
        <taxon>Eukaryota</taxon>
        <taxon>Fungi</taxon>
        <taxon>Dikarya</taxon>
        <taxon>Ascomycota</taxon>
        <taxon>Saccharomycotina</taxon>
        <taxon>Dipodascomycetes</taxon>
        <taxon>Dipodascales</taxon>
        <taxon>Dipodascales incertae sedis</taxon>
        <taxon>Yarrowia</taxon>
    </lineage>
</organism>
<accession>A0A1H6Q9J9</accession>
<dbReference type="VEuPathDB" id="FungiDB:YALI1_D02050g"/>
<dbReference type="Proteomes" id="UP000182444">
    <property type="component" value="Chromosome 1D"/>
</dbReference>
<dbReference type="AlphaFoldDB" id="A0A1H6Q9J9"/>
<evidence type="ECO:0000313" key="2">
    <source>
        <dbReference type="Proteomes" id="UP000182444"/>
    </source>
</evidence>
<reference evidence="1 2" key="1">
    <citation type="journal article" date="2016" name="PLoS ONE">
        <title>Sequence Assembly of Yarrowia lipolytica Strain W29/CLIB89 Shows Transposable Element Diversity.</title>
        <authorList>
            <person name="Magnan C."/>
            <person name="Yu J."/>
            <person name="Chang I."/>
            <person name="Jahn E."/>
            <person name="Kanomata Y."/>
            <person name="Wu J."/>
            <person name="Zeller M."/>
            <person name="Oakes M."/>
            <person name="Baldi P."/>
            <person name="Sandmeyer S."/>
        </authorList>
    </citation>
    <scope>NUCLEOTIDE SEQUENCE [LARGE SCALE GENOMIC DNA]</scope>
    <source>
        <strain evidence="2">CLIB89(W29)</strain>
    </source>
</reference>
<name>A0A1H6Q9J9_YARLL</name>